<evidence type="ECO:0000256" key="3">
    <source>
        <dbReference type="ARBA" id="ARBA00023125"/>
    </source>
</evidence>
<feature type="region of interest" description="Disordered" evidence="6">
    <location>
        <begin position="46"/>
        <end position="75"/>
    </location>
</feature>
<proteinExistence type="predicted"/>
<dbReference type="GO" id="GO:0003677">
    <property type="term" value="F:DNA binding"/>
    <property type="evidence" value="ECO:0007669"/>
    <property type="project" value="UniProtKB-KW"/>
</dbReference>
<dbReference type="Pfam" id="PF23173">
    <property type="entry name" value="bHLH_SAC51"/>
    <property type="match status" value="1"/>
</dbReference>
<comment type="subcellular location">
    <subcellularLocation>
        <location evidence="1">Nucleus</location>
    </subcellularLocation>
</comment>
<dbReference type="Proteomes" id="UP000504609">
    <property type="component" value="Unplaced"/>
</dbReference>
<dbReference type="InterPro" id="IPR011598">
    <property type="entry name" value="bHLH_dom"/>
</dbReference>
<dbReference type="GO" id="GO:0003700">
    <property type="term" value="F:DNA-binding transcription factor activity"/>
    <property type="evidence" value="ECO:0007669"/>
    <property type="project" value="InterPro"/>
</dbReference>
<dbReference type="Gene3D" id="4.10.280.10">
    <property type="entry name" value="Helix-loop-helix DNA-binding domain"/>
    <property type="match status" value="1"/>
</dbReference>
<sequence length="208" mass="23191">MDVLTQMENFSEFFEFTDFGSSTSHRFQNPTPPILPSYALSSTASMNNATHPLAPPCPPPHSPAATPNSHTKQQQDSMGAMREMIYRIAAMQPIQIDPEAVKPPKRRNVKISKDPQSVAARHRRERISERIRILQRIVPGGTKMDTASMLDEAIHYVKFLKSQVQSLQIAANNRPSSAFRFPAAMSAGGSNYKQFQFAQSGHEHVEDA</sequence>
<organism evidence="8 9">
    <name type="scientific">Cucurbita moschata</name>
    <name type="common">Winter crookneck squash</name>
    <name type="synonym">Cucurbita pepo var. moschata</name>
    <dbReference type="NCBI Taxonomy" id="3662"/>
    <lineage>
        <taxon>Eukaryota</taxon>
        <taxon>Viridiplantae</taxon>
        <taxon>Streptophyta</taxon>
        <taxon>Embryophyta</taxon>
        <taxon>Tracheophyta</taxon>
        <taxon>Spermatophyta</taxon>
        <taxon>Magnoliopsida</taxon>
        <taxon>eudicotyledons</taxon>
        <taxon>Gunneridae</taxon>
        <taxon>Pentapetalae</taxon>
        <taxon>rosids</taxon>
        <taxon>fabids</taxon>
        <taxon>Cucurbitales</taxon>
        <taxon>Cucurbitaceae</taxon>
        <taxon>Cucurbiteae</taxon>
        <taxon>Cucurbita</taxon>
    </lineage>
</organism>
<evidence type="ECO:0000256" key="4">
    <source>
        <dbReference type="ARBA" id="ARBA00023163"/>
    </source>
</evidence>
<evidence type="ECO:0000313" key="9">
    <source>
        <dbReference type="RefSeq" id="XP_022962355.1"/>
    </source>
</evidence>
<dbReference type="SUPFAM" id="SSF47459">
    <property type="entry name" value="HLH, helix-loop-helix DNA-binding domain"/>
    <property type="match status" value="1"/>
</dbReference>
<dbReference type="GO" id="GO:0046983">
    <property type="term" value="F:protein dimerization activity"/>
    <property type="evidence" value="ECO:0007669"/>
    <property type="project" value="InterPro"/>
</dbReference>
<dbReference type="FunFam" id="4.10.280.10:FF:000053">
    <property type="entry name" value="BHLH transcription factor"/>
    <property type="match status" value="1"/>
</dbReference>
<keyword evidence="2" id="KW-0805">Transcription regulation</keyword>
<keyword evidence="8" id="KW-1185">Reference proteome</keyword>
<feature type="compositionally biased region" description="Pro residues" evidence="6">
    <location>
        <begin position="53"/>
        <end position="62"/>
    </location>
</feature>
<protein>
    <submittedName>
        <fullName evidence="9">Transcription factor HEC2-like</fullName>
    </submittedName>
</protein>
<accession>A0A6J1HET7</accession>
<evidence type="ECO:0000256" key="5">
    <source>
        <dbReference type="ARBA" id="ARBA00023242"/>
    </source>
</evidence>
<keyword evidence="3" id="KW-0238">DNA-binding</keyword>
<reference evidence="9" key="1">
    <citation type="submission" date="2025-08" db="UniProtKB">
        <authorList>
            <consortium name="RefSeq"/>
        </authorList>
    </citation>
    <scope>IDENTIFICATION</scope>
    <source>
        <tissue evidence="9">Young leaves</tissue>
    </source>
</reference>
<dbReference type="GO" id="GO:0005634">
    <property type="term" value="C:nucleus"/>
    <property type="evidence" value="ECO:0007669"/>
    <property type="project" value="UniProtKB-SubCell"/>
</dbReference>
<feature type="domain" description="BHLH" evidence="7">
    <location>
        <begin position="111"/>
        <end position="160"/>
    </location>
</feature>
<evidence type="ECO:0000259" key="7">
    <source>
        <dbReference type="PROSITE" id="PS50888"/>
    </source>
</evidence>
<dbReference type="InterPro" id="IPR036638">
    <property type="entry name" value="HLH_DNA-bd_sf"/>
</dbReference>
<evidence type="ECO:0000256" key="1">
    <source>
        <dbReference type="ARBA" id="ARBA00004123"/>
    </source>
</evidence>
<dbReference type="RefSeq" id="XP_022962355.1">
    <property type="nucleotide sequence ID" value="XM_023106587.1"/>
</dbReference>
<dbReference type="GeneID" id="111462825"/>
<name>A0A6J1HET7_CUCMO</name>
<keyword evidence="4" id="KW-0804">Transcription</keyword>
<dbReference type="InterPro" id="IPR045843">
    <property type="entry name" value="IND-like"/>
</dbReference>
<evidence type="ECO:0000256" key="2">
    <source>
        <dbReference type="ARBA" id="ARBA00023015"/>
    </source>
</evidence>
<dbReference type="PROSITE" id="PS50888">
    <property type="entry name" value="BHLH"/>
    <property type="match status" value="1"/>
</dbReference>
<dbReference type="SMART" id="SM00353">
    <property type="entry name" value="HLH"/>
    <property type="match status" value="1"/>
</dbReference>
<evidence type="ECO:0000256" key="6">
    <source>
        <dbReference type="SAM" id="MobiDB-lite"/>
    </source>
</evidence>
<evidence type="ECO:0000313" key="8">
    <source>
        <dbReference type="Proteomes" id="UP000504609"/>
    </source>
</evidence>
<dbReference type="PANTHER" id="PTHR45914">
    <property type="entry name" value="TRANSCRIPTION FACTOR HEC3-RELATED"/>
    <property type="match status" value="1"/>
</dbReference>
<dbReference type="AlphaFoldDB" id="A0A6J1HET7"/>
<gene>
    <name evidence="9" type="primary">LOC111462825</name>
</gene>
<dbReference type="PANTHER" id="PTHR45914:SF54">
    <property type="entry name" value="OS08G0471401 PROTEIN"/>
    <property type="match status" value="1"/>
</dbReference>
<dbReference type="KEGG" id="cmos:111462825"/>
<keyword evidence="5" id="KW-0539">Nucleus</keyword>